<reference evidence="5 6" key="2">
    <citation type="submission" date="2019-01" db="EMBL/GenBank/DDBJ databases">
        <title>A chromosome length genome reference of the Java medaka (oryzias javanicus).</title>
        <authorList>
            <person name="Herpin A."/>
            <person name="Takehana Y."/>
            <person name="Naruse K."/>
            <person name="Ansai S."/>
            <person name="Kawaguchi M."/>
        </authorList>
    </citation>
    <scope>NUCLEOTIDE SEQUENCE [LARGE SCALE GENOMIC DNA]</scope>
    <source>
        <strain evidence="5">RS831</strain>
        <tissue evidence="5">Whole body</tissue>
    </source>
</reference>
<dbReference type="InterPro" id="IPR039919">
    <property type="entry name" value="ARHGEF10/ARHGEF17"/>
</dbReference>
<feature type="compositionally biased region" description="Low complexity" evidence="3">
    <location>
        <begin position="363"/>
        <end position="376"/>
    </location>
</feature>
<dbReference type="GO" id="GO:0030036">
    <property type="term" value="P:actin cytoskeleton organization"/>
    <property type="evidence" value="ECO:0007669"/>
    <property type="project" value="TreeGrafter"/>
</dbReference>
<feature type="region of interest" description="Disordered" evidence="3">
    <location>
        <begin position="82"/>
        <end position="300"/>
    </location>
</feature>
<dbReference type="PROSITE" id="PS50010">
    <property type="entry name" value="DH_2"/>
    <property type="match status" value="1"/>
</dbReference>
<dbReference type="GO" id="GO:0032933">
    <property type="term" value="P:SREBP signaling pathway"/>
    <property type="evidence" value="ECO:0007669"/>
    <property type="project" value="TreeGrafter"/>
</dbReference>
<reference evidence="5 6" key="1">
    <citation type="submission" date="2018-11" db="EMBL/GenBank/DDBJ databases">
        <authorList>
            <person name="Lopez-Roques C."/>
            <person name="Donnadieu C."/>
            <person name="Bouchez O."/>
            <person name="Klopp C."/>
            <person name="Cabau C."/>
            <person name="Zahm M."/>
        </authorList>
    </citation>
    <scope>NUCLEOTIDE SEQUENCE [LARGE SCALE GENOMIC DNA]</scope>
    <source>
        <strain evidence="5">RS831</strain>
        <tissue evidence="5">Whole body</tissue>
    </source>
</reference>
<proteinExistence type="predicted"/>
<evidence type="ECO:0000313" key="6">
    <source>
        <dbReference type="Proteomes" id="UP000283210"/>
    </source>
</evidence>
<gene>
    <name evidence="5" type="ORF">OJAV_G00038910</name>
</gene>
<dbReference type="SUPFAM" id="SSF48065">
    <property type="entry name" value="DBL homology domain (DH-domain)"/>
    <property type="match status" value="1"/>
</dbReference>
<dbReference type="GO" id="GO:0051496">
    <property type="term" value="P:positive regulation of stress fiber assembly"/>
    <property type="evidence" value="ECO:0007669"/>
    <property type="project" value="UniProtKB-ARBA"/>
</dbReference>
<feature type="coiled-coil region" evidence="2">
    <location>
        <begin position="662"/>
        <end position="689"/>
    </location>
</feature>
<feature type="compositionally biased region" description="Low complexity" evidence="3">
    <location>
        <begin position="249"/>
        <end position="261"/>
    </location>
</feature>
<protein>
    <recommendedName>
        <fullName evidence="4">DH domain-containing protein</fullName>
    </recommendedName>
</protein>
<dbReference type="Proteomes" id="UP000283210">
    <property type="component" value="Chromosome 5"/>
</dbReference>
<evidence type="ECO:0000256" key="1">
    <source>
        <dbReference type="ARBA" id="ARBA00022658"/>
    </source>
</evidence>
<sequence length="1444" mass="156227">MFLFLSFQRTRTDAFIPHRKLGKQALPLIPFVQPTFTSDWFIHQLAGFSLAGCRTVPLSHWPVAFGSSLLLCAAPGPTAGFRSELGGGRTSEERTDRDAGAGPAGVRERRLPGLKGHRGGPGGGAGGGERMTTLMSQPPAKDEAEEDDEEKGEEFEFEDSADEEKPLEASSDSEASVKEDGVLPETGSDDAQPPAASSSSAGPERLTNRDGASFPATDVPVAESSSCPAAAAAAAASPAPPAAERLQEASGGPPADPGDPSNESAEGGSDPRDISEERSHSVGSGPLPTPPSECGAAAPTSEVIYDDVPCEDAVAAAEDMIYEDVQRDNGALQADNGWSSSEFESYDEHSDNEAKLPARSKCSSASPASPFSALPSPLLGPAPSLHRQLPPEVCRLRERCARTRRELAMRLSGRQDRDMKVQQLMKAARSGTKDGLERTKIAVMRKVPFLQRRDQIEEEDDAGYLDVVVSDGKHPPPQLSPMPEGLSSHQVVRRHILGSIIQSERSYLESLRRISQEYHRPLMEADPRILSPRKIRPIFYRVREITQCHSMFQIALTSRVAEWDANEKIGDLFVASFSKSMVLDVYSDYVNNFTNAMALIKKACMSKPAFLEFLKKKQASSVDRITLYGLMVKPIQRFPQFILLLQDMLKNTPKGHVDRLPLQLALTELEMLAEKLNEQKRIADQIAETQQLARSVSDRLLSKQLNSEQGSLVLCETLIETVYGERGQVLKSKERKVFLFDDVLICANINVKGPPDISSLVPVGPKYTMKWSAALQQVQVVEVGQEGSQNKDAVFQQSGARRPSVACASGRTLLGPPRLYQELQELQHDLSVVEEVTLLVGTLQGTYQNLNTTVAQDWCLALQRLIRIKEEQIQCANKCRLRLQVPGRPDKSGRPVSFMVVFNTPNPLSKISWVNRLHLAKIALRGENSPGWLYGEDEGRTTSSFSSPLLVCHMPVFATKSAERKLETALHNPVHCSLLGFSAASTSLPQGYFWVVGGGEDSQGHIEIFSLNRPAPRPVKSLQVGSAVRCLEHVPAASRTEDFEAGGPRAGSASAAIVCLGLDDGRILVYGSLDTAAQCLLTLHSPEGRPVLCLKHAAGSLFAGLQSGVVIVYGRNQNEDLWDSDSQRCISLGSEPVRTMLVLDDVVWASCGNSVVTVDVSSLATQKFEVHSDAAVSVAHMACAGGGVWMAFSEGSSIRLFHTETLELLQEINISTRSPLLNAGQKSTRVTSLLICQGLLWVGTAQGAIITLPVPKLEGIPKITGKGMISLNAHCGPVDFLVAASSTLSPDLLKRDSFGESPDSACGGEDRSDTSSQESLQQSYKGEEKAKGRGVLLQYKLRSTSGLPGWPLTAQSDEASESSLESLEHSVEDGSIYGFSDDPEIWVRGRSCERDGARKDRVTSAAVISGGKGFRRLKGGASGTRTGGDCLENILMVWQLPLTV</sequence>
<dbReference type="InterPro" id="IPR000219">
    <property type="entry name" value="DH_dom"/>
</dbReference>
<dbReference type="Pfam" id="PF19056">
    <property type="entry name" value="WD40_2"/>
    <property type="match status" value="1"/>
</dbReference>
<keyword evidence="6" id="KW-1185">Reference proteome</keyword>
<dbReference type="InterPro" id="IPR035899">
    <property type="entry name" value="DBL_dom_sf"/>
</dbReference>
<keyword evidence="2" id="KW-0175">Coiled coil</keyword>
<feature type="region of interest" description="Disordered" evidence="3">
    <location>
        <begin position="332"/>
        <end position="376"/>
    </location>
</feature>
<dbReference type="InterPro" id="IPR011993">
    <property type="entry name" value="PH-like_dom_sf"/>
</dbReference>
<evidence type="ECO:0000256" key="2">
    <source>
        <dbReference type="SAM" id="Coils"/>
    </source>
</evidence>
<dbReference type="PANTHER" id="PTHR12877:SF16">
    <property type="entry name" value="RHO GUANINE NUCLEOTIDE EXCHANGE FACTOR 10-LIKE PROTEIN"/>
    <property type="match status" value="1"/>
</dbReference>
<feature type="domain" description="DH" evidence="4">
    <location>
        <begin position="492"/>
        <end position="679"/>
    </location>
</feature>
<dbReference type="Gene3D" id="2.130.10.10">
    <property type="entry name" value="YVTN repeat-like/Quinoprotein amine dehydrogenase"/>
    <property type="match status" value="1"/>
</dbReference>
<feature type="compositionally biased region" description="Basic and acidic residues" evidence="3">
    <location>
        <begin position="346"/>
        <end position="356"/>
    </location>
</feature>
<organism evidence="5 6">
    <name type="scientific">Oryzias javanicus</name>
    <name type="common">Javanese ricefish</name>
    <name type="synonym">Aplocheilus javanicus</name>
    <dbReference type="NCBI Taxonomy" id="123683"/>
    <lineage>
        <taxon>Eukaryota</taxon>
        <taxon>Metazoa</taxon>
        <taxon>Chordata</taxon>
        <taxon>Craniata</taxon>
        <taxon>Vertebrata</taxon>
        <taxon>Euteleostomi</taxon>
        <taxon>Actinopterygii</taxon>
        <taxon>Neopterygii</taxon>
        <taxon>Teleostei</taxon>
        <taxon>Neoteleostei</taxon>
        <taxon>Acanthomorphata</taxon>
        <taxon>Ovalentaria</taxon>
        <taxon>Atherinomorphae</taxon>
        <taxon>Beloniformes</taxon>
        <taxon>Adrianichthyidae</taxon>
        <taxon>Oryziinae</taxon>
        <taxon>Oryzias</taxon>
    </lineage>
</organism>
<feature type="compositionally biased region" description="Low complexity" evidence="3">
    <location>
        <begin position="222"/>
        <end position="237"/>
    </location>
</feature>
<dbReference type="OrthoDB" id="28697at2759"/>
<feature type="compositionally biased region" description="Basic and acidic residues" evidence="3">
    <location>
        <begin position="269"/>
        <end position="280"/>
    </location>
</feature>
<dbReference type="Pfam" id="PF19057">
    <property type="entry name" value="PH_19"/>
    <property type="match status" value="1"/>
</dbReference>
<dbReference type="GO" id="GO:0005085">
    <property type="term" value="F:guanyl-nucleotide exchange factor activity"/>
    <property type="evidence" value="ECO:0007669"/>
    <property type="project" value="UniProtKB-KW"/>
</dbReference>
<dbReference type="FunFam" id="1.20.900.10:FF:000003">
    <property type="entry name" value="Rho guanine nucleotide exchange factor 10 like"/>
    <property type="match status" value="1"/>
</dbReference>
<accession>A0A3S2UJH9</accession>
<dbReference type="GO" id="GO:0051056">
    <property type="term" value="P:regulation of small GTPase mediated signal transduction"/>
    <property type="evidence" value="ECO:0007669"/>
    <property type="project" value="UniProtKB-ARBA"/>
</dbReference>
<feature type="compositionally biased region" description="Acidic residues" evidence="3">
    <location>
        <begin position="143"/>
        <end position="162"/>
    </location>
</feature>
<feature type="compositionally biased region" description="Polar residues" evidence="3">
    <location>
        <begin position="1314"/>
        <end position="1324"/>
    </location>
</feature>
<dbReference type="InterPro" id="IPR011047">
    <property type="entry name" value="Quinoprotein_ADH-like_sf"/>
</dbReference>
<dbReference type="FunFam" id="2.30.29.30:FF:000200">
    <property type="entry name" value="Rho guanine nucleotide exchange factor (GEF) 10-like a"/>
    <property type="match status" value="1"/>
</dbReference>
<dbReference type="Gene3D" id="2.30.29.30">
    <property type="entry name" value="Pleckstrin-homology domain (PH domain)/Phosphotyrosine-binding domain (PTB)"/>
    <property type="match status" value="1"/>
</dbReference>
<feature type="compositionally biased region" description="Basic and acidic residues" evidence="3">
    <location>
        <begin position="90"/>
        <end position="99"/>
    </location>
</feature>
<feature type="region of interest" description="Disordered" evidence="3">
    <location>
        <begin position="1294"/>
        <end position="1329"/>
    </location>
</feature>
<dbReference type="EMBL" id="CM012441">
    <property type="protein sequence ID" value="RVE72369.1"/>
    <property type="molecule type" value="Genomic_DNA"/>
</dbReference>
<dbReference type="Gene3D" id="1.20.900.10">
    <property type="entry name" value="Dbl homology (DH) domain"/>
    <property type="match status" value="1"/>
</dbReference>
<dbReference type="SUPFAM" id="SSF50729">
    <property type="entry name" value="PH domain-like"/>
    <property type="match status" value="1"/>
</dbReference>
<evidence type="ECO:0000256" key="3">
    <source>
        <dbReference type="SAM" id="MobiDB-lite"/>
    </source>
</evidence>
<feature type="compositionally biased region" description="Low complexity" evidence="3">
    <location>
        <begin position="189"/>
        <end position="201"/>
    </location>
</feature>
<dbReference type="GO" id="GO:0005829">
    <property type="term" value="C:cytosol"/>
    <property type="evidence" value="ECO:0007669"/>
    <property type="project" value="TreeGrafter"/>
</dbReference>
<evidence type="ECO:0000259" key="4">
    <source>
        <dbReference type="PROSITE" id="PS50010"/>
    </source>
</evidence>
<dbReference type="InterPro" id="IPR015943">
    <property type="entry name" value="WD40/YVTN_repeat-like_dom_sf"/>
</dbReference>
<dbReference type="SUPFAM" id="SSF50998">
    <property type="entry name" value="Quinoprotein alcohol dehydrogenase-like"/>
    <property type="match status" value="1"/>
</dbReference>
<dbReference type="FunFam" id="2.130.10.10:FF:001058">
    <property type="entry name" value="Rho guanine nucleotide exchange factor (GEF) 10-like a"/>
    <property type="match status" value="1"/>
</dbReference>
<evidence type="ECO:0000313" key="5">
    <source>
        <dbReference type="EMBL" id="RVE72369.1"/>
    </source>
</evidence>
<dbReference type="PANTHER" id="PTHR12877">
    <property type="entry name" value="RHO GUANINE NUCLEOTIDE EXCHANGE FACTOR"/>
    <property type="match status" value="1"/>
</dbReference>
<name>A0A3S2UJH9_ORYJA</name>
<feature type="compositionally biased region" description="Gly residues" evidence="3">
    <location>
        <begin position="119"/>
        <end position="129"/>
    </location>
</feature>
<dbReference type="Pfam" id="PF00621">
    <property type="entry name" value="RhoGEF"/>
    <property type="match status" value="1"/>
</dbReference>
<dbReference type="SMART" id="SM00325">
    <property type="entry name" value="RhoGEF"/>
    <property type="match status" value="1"/>
</dbReference>
<dbReference type="CDD" id="cd00160">
    <property type="entry name" value="RhoGEF"/>
    <property type="match status" value="1"/>
</dbReference>
<keyword evidence="1" id="KW-0344">Guanine-nucleotide releasing factor</keyword>